<dbReference type="EMBL" id="JHAC01000011">
    <property type="protein sequence ID" value="EYB69059.1"/>
    <property type="molecule type" value="Genomic_DNA"/>
</dbReference>
<dbReference type="Proteomes" id="UP000020492">
    <property type="component" value="Unassembled WGS sequence"/>
</dbReference>
<proteinExistence type="predicted"/>
<dbReference type="PATRIC" id="fig|1476583.3.peg.652"/>
<evidence type="ECO:0000313" key="2">
    <source>
        <dbReference type="EMBL" id="EYB69059.1"/>
    </source>
</evidence>
<dbReference type="STRING" id="1476583.DEIPH_ctg011orf0025"/>
<comment type="caution">
    <text evidence="2">The sequence shown here is derived from an EMBL/GenBank/DDBJ whole genome shotgun (WGS) entry which is preliminary data.</text>
</comment>
<gene>
    <name evidence="2" type="ORF">DEIPH_ctg011orf0025</name>
</gene>
<evidence type="ECO:0000256" key="1">
    <source>
        <dbReference type="SAM" id="MobiDB-lite"/>
    </source>
</evidence>
<protein>
    <submittedName>
        <fullName evidence="2">Uncharacterized protein</fullName>
    </submittedName>
</protein>
<reference evidence="2 3" key="1">
    <citation type="submission" date="2014-03" db="EMBL/GenBank/DDBJ databases">
        <title>Draft genome sequence of Deinococcus phoenicis 1P10ME.</title>
        <authorList>
            <person name="Stepanov V.G."/>
            <person name="Vaishampayan P."/>
            <person name="Venkateswaran K."/>
            <person name="Fox G.E."/>
        </authorList>
    </citation>
    <scope>NUCLEOTIDE SEQUENCE [LARGE SCALE GENOMIC DNA]</scope>
    <source>
        <strain evidence="2 3">1P10ME</strain>
    </source>
</reference>
<keyword evidence="3" id="KW-1185">Reference proteome</keyword>
<organism evidence="2 3">
    <name type="scientific">Deinococcus phoenicis</name>
    <dbReference type="NCBI Taxonomy" id="1476583"/>
    <lineage>
        <taxon>Bacteria</taxon>
        <taxon>Thermotogati</taxon>
        <taxon>Deinococcota</taxon>
        <taxon>Deinococci</taxon>
        <taxon>Deinococcales</taxon>
        <taxon>Deinococcaceae</taxon>
        <taxon>Deinococcus</taxon>
    </lineage>
</organism>
<dbReference type="RefSeq" id="WP_034353807.1">
    <property type="nucleotide sequence ID" value="NZ_JHAC01000011.1"/>
</dbReference>
<name>A0A016QTH0_9DEIO</name>
<feature type="region of interest" description="Disordered" evidence="1">
    <location>
        <begin position="24"/>
        <end position="52"/>
    </location>
</feature>
<feature type="compositionally biased region" description="Basic and acidic residues" evidence="1">
    <location>
        <begin position="26"/>
        <end position="52"/>
    </location>
</feature>
<sequence length="192" mass="21319">MAGKRKLTARQIRWLFATGRLRASGKGKDRKVSYSKDGNGRKVPSKAERDKTRAARIEAGRAMAAYGVRKAAFRQNRSAQARALADQGYTLSVQSSARRRADGMKSTKAAARMVQAEKKQAKQEARGNRIRAARQAAGRNPKVQKFRAMEETLGRDGALKALKNRSQRIAAGRATYEAFKKRRNSLYSGSLF</sequence>
<dbReference type="AlphaFoldDB" id="A0A016QTH0"/>
<evidence type="ECO:0000313" key="3">
    <source>
        <dbReference type="Proteomes" id="UP000020492"/>
    </source>
</evidence>
<accession>A0A016QTH0</accession>